<evidence type="ECO:0000313" key="3">
    <source>
        <dbReference type="Proteomes" id="UP001218188"/>
    </source>
</evidence>
<name>A0AAD6SER6_9AGAR</name>
<sequence>MEKLFTQNNVVNNIEKIKCMAKYCSRNVVHILKGMANYTTPDWPLLDQQHHREYNLKKLTNSWRKTHIWSMTNWCQYLHEFTKIAGWLVNHRIIDKDTAAHYMWKGLHISLCSLVEDQLLAQDPTYSDSDDSTDSQVSNSDDDLPPWKKSKAKTRKQVKVKCPATPIAPAPACGPKLPRTTPAVTTSSDWIVHDDYN</sequence>
<protein>
    <submittedName>
        <fullName evidence="2">Uncharacterized protein</fullName>
    </submittedName>
</protein>
<keyword evidence="3" id="KW-1185">Reference proteome</keyword>
<evidence type="ECO:0000313" key="2">
    <source>
        <dbReference type="EMBL" id="KAJ7026323.1"/>
    </source>
</evidence>
<organism evidence="2 3">
    <name type="scientific">Mycena alexandri</name>
    <dbReference type="NCBI Taxonomy" id="1745969"/>
    <lineage>
        <taxon>Eukaryota</taxon>
        <taxon>Fungi</taxon>
        <taxon>Dikarya</taxon>
        <taxon>Basidiomycota</taxon>
        <taxon>Agaricomycotina</taxon>
        <taxon>Agaricomycetes</taxon>
        <taxon>Agaricomycetidae</taxon>
        <taxon>Agaricales</taxon>
        <taxon>Marasmiineae</taxon>
        <taxon>Mycenaceae</taxon>
        <taxon>Mycena</taxon>
    </lineage>
</organism>
<proteinExistence type="predicted"/>
<feature type="compositionally biased region" description="Basic residues" evidence="1">
    <location>
        <begin position="148"/>
        <end position="159"/>
    </location>
</feature>
<dbReference type="EMBL" id="JARJCM010000140">
    <property type="protein sequence ID" value="KAJ7026323.1"/>
    <property type="molecule type" value="Genomic_DNA"/>
</dbReference>
<reference evidence="2" key="1">
    <citation type="submission" date="2023-03" db="EMBL/GenBank/DDBJ databases">
        <title>Massive genome expansion in bonnet fungi (Mycena s.s.) driven by repeated elements and novel gene families across ecological guilds.</title>
        <authorList>
            <consortium name="Lawrence Berkeley National Laboratory"/>
            <person name="Harder C.B."/>
            <person name="Miyauchi S."/>
            <person name="Viragh M."/>
            <person name="Kuo A."/>
            <person name="Thoen E."/>
            <person name="Andreopoulos B."/>
            <person name="Lu D."/>
            <person name="Skrede I."/>
            <person name="Drula E."/>
            <person name="Henrissat B."/>
            <person name="Morin E."/>
            <person name="Kohler A."/>
            <person name="Barry K."/>
            <person name="LaButti K."/>
            <person name="Morin E."/>
            <person name="Salamov A."/>
            <person name="Lipzen A."/>
            <person name="Mereny Z."/>
            <person name="Hegedus B."/>
            <person name="Baldrian P."/>
            <person name="Stursova M."/>
            <person name="Weitz H."/>
            <person name="Taylor A."/>
            <person name="Grigoriev I.V."/>
            <person name="Nagy L.G."/>
            <person name="Martin F."/>
            <person name="Kauserud H."/>
        </authorList>
    </citation>
    <scope>NUCLEOTIDE SEQUENCE</scope>
    <source>
        <strain evidence="2">CBHHK200</strain>
    </source>
</reference>
<evidence type="ECO:0000256" key="1">
    <source>
        <dbReference type="SAM" id="MobiDB-lite"/>
    </source>
</evidence>
<comment type="caution">
    <text evidence="2">The sequence shown here is derived from an EMBL/GenBank/DDBJ whole genome shotgun (WGS) entry which is preliminary data.</text>
</comment>
<gene>
    <name evidence="2" type="ORF">C8F04DRAFT_1190641</name>
</gene>
<dbReference type="AlphaFoldDB" id="A0AAD6SER6"/>
<dbReference type="Proteomes" id="UP001218188">
    <property type="component" value="Unassembled WGS sequence"/>
</dbReference>
<feature type="region of interest" description="Disordered" evidence="1">
    <location>
        <begin position="125"/>
        <end position="160"/>
    </location>
</feature>
<accession>A0AAD6SER6</accession>